<dbReference type="EMBL" id="CP017675">
    <property type="protein sequence ID" value="APB33609.1"/>
    <property type="molecule type" value="Genomic_DNA"/>
</dbReference>
<dbReference type="Pfam" id="PF12204">
    <property type="entry name" value="DUF3598_N"/>
    <property type="match status" value="1"/>
</dbReference>
<gene>
    <name evidence="2" type="ORF">GlitD10_1288</name>
</gene>
<dbReference type="OrthoDB" id="516684at2"/>
<evidence type="ECO:0000259" key="1">
    <source>
        <dbReference type="Pfam" id="PF12204"/>
    </source>
</evidence>
<feature type="domain" description="DUF3598" evidence="1">
    <location>
        <begin position="11"/>
        <end position="92"/>
    </location>
</feature>
<sequence length="103" mass="11232">MMQSLPNYPPQWQCLLKNLGAWHGTFTDGSPTGELGQERPSVVTLEGLQEHRCIRQTITVAGESKVLEYTGLGRGILLFADGAFSQGSMQWGGPTGILGRNWV</sequence>
<keyword evidence="3" id="KW-1185">Reference proteome</keyword>
<proteinExistence type="predicted"/>
<evidence type="ECO:0000313" key="3">
    <source>
        <dbReference type="Proteomes" id="UP000180235"/>
    </source>
</evidence>
<dbReference type="RefSeq" id="WP_071454170.1">
    <property type="nucleotide sequence ID" value="NZ_CP017675.1"/>
</dbReference>
<dbReference type="Proteomes" id="UP000180235">
    <property type="component" value="Chromosome"/>
</dbReference>
<dbReference type="InterPro" id="IPR012674">
    <property type="entry name" value="Calycin"/>
</dbReference>
<protein>
    <recommendedName>
        <fullName evidence="1">DUF3598 domain-containing protein</fullName>
    </recommendedName>
</protein>
<name>A0A1J0ACF9_9CYAN</name>
<accession>A0A1J0ACF9</accession>
<dbReference type="SUPFAM" id="SSF50814">
    <property type="entry name" value="Lipocalins"/>
    <property type="match status" value="1"/>
</dbReference>
<dbReference type="InterPro" id="IPR022017">
    <property type="entry name" value="BFA1-like_DUF3598"/>
</dbReference>
<dbReference type="Gene3D" id="2.40.128.20">
    <property type="match status" value="1"/>
</dbReference>
<dbReference type="STRING" id="1188229.GlitD10_1288"/>
<evidence type="ECO:0000313" key="2">
    <source>
        <dbReference type="EMBL" id="APB33609.1"/>
    </source>
</evidence>
<reference evidence="2 3" key="1">
    <citation type="submission" date="2016-10" db="EMBL/GenBank/DDBJ databases">
        <title>Description of Gloeomargarita lithophora gen. nov., sp. nov., a thylakoid-bearing basal-branching cyanobacterium with intracellular carbonates, and proposal for Gloeomargaritales ord. nov.</title>
        <authorList>
            <person name="Moreira D."/>
            <person name="Tavera R."/>
            <person name="Benzerara K."/>
            <person name="Skouri-Panet F."/>
            <person name="Couradeau E."/>
            <person name="Gerard E."/>
            <person name="Loussert C."/>
            <person name="Novelo E."/>
            <person name="Zivanovic Y."/>
            <person name="Lopez-Garcia P."/>
        </authorList>
    </citation>
    <scope>NUCLEOTIDE SEQUENCE [LARGE SCALE GENOMIC DNA]</scope>
    <source>
        <strain evidence="2 3">D10</strain>
    </source>
</reference>
<dbReference type="KEGG" id="glt:GlitD10_1288"/>
<dbReference type="AlphaFoldDB" id="A0A1J0ACF9"/>
<organism evidence="2 3">
    <name type="scientific">Gloeomargarita lithophora Alchichica-D10</name>
    <dbReference type="NCBI Taxonomy" id="1188229"/>
    <lineage>
        <taxon>Bacteria</taxon>
        <taxon>Bacillati</taxon>
        <taxon>Cyanobacteriota</taxon>
        <taxon>Cyanophyceae</taxon>
        <taxon>Gloeomargaritales</taxon>
        <taxon>Gloeomargaritaceae</taxon>
        <taxon>Gloeomargarita</taxon>
    </lineage>
</organism>